<proteinExistence type="predicted"/>
<evidence type="ECO:0000313" key="1">
    <source>
        <dbReference type="EMBL" id="MCO5784684.1"/>
    </source>
</evidence>
<organism evidence="1 2">
    <name type="scientific">Citrobacter meridianamericanus</name>
    <dbReference type="NCBI Taxonomy" id="2894201"/>
    <lineage>
        <taxon>Bacteria</taxon>
        <taxon>Pseudomonadati</taxon>
        <taxon>Pseudomonadota</taxon>
        <taxon>Gammaproteobacteria</taxon>
        <taxon>Enterobacterales</taxon>
        <taxon>Enterobacteriaceae</taxon>
        <taxon>Citrobacter</taxon>
    </lineage>
</organism>
<evidence type="ECO:0000313" key="2">
    <source>
        <dbReference type="Proteomes" id="UP001139290"/>
    </source>
</evidence>
<dbReference type="EMBL" id="JAJJVQ010000034">
    <property type="protein sequence ID" value="MCO5784684.1"/>
    <property type="molecule type" value="Genomic_DNA"/>
</dbReference>
<dbReference type="Proteomes" id="UP001139290">
    <property type="component" value="Unassembled WGS sequence"/>
</dbReference>
<reference evidence="1" key="1">
    <citation type="submission" date="2021-11" db="EMBL/GenBank/DDBJ databases">
        <title>Citrobacter meridianamericanus sp. nov. isolated from soil.</title>
        <authorList>
            <person name="Furlan J.P.R."/>
            <person name="Stehling E.G."/>
        </authorList>
    </citation>
    <scope>NUCLEOTIDE SEQUENCE</scope>
    <source>
        <strain evidence="1">BR102</strain>
    </source>
</reference>
<sequence>MAPTDCVHDGRLSGPECSGACMQYCTGKPDMEQMLHLMRRWLAQRLQSKVASQQAVNIILYWLEVGGSVREMGERISRSEKLVYHYRWQIMQALGIRNTALEFIPSVTVNAGPAPAGCSSDCLMRVFAEN</sequence>
<dbReference type="RefSeq" id="WP_252839195.1">
    <property type="nucleotide sequence ID" value="NZ_JAJJVQ010000034.1"/>
</dbReference>
<comment type="caution">
    <text evidence="1">The sequence shown here is derived from an EMBL/GenBank/DDBJ whole genome shotgun (WGS) entry which is preliminary data.</text>
</comment>
<protein>
    <submittedName>
        <fullName evidence="1">Uncharacterized protein</fullName>
    </submittedName>
</protein>
<name>A0ABT1BI08_9ENTR</name>
<gene>
    <name evidence="1" type="ORF">LOD26_25875</name>
</gene>
<keyword evidence="2" id="KW-1185">Reference proteome</keyword>
<accession>A0ABT1BI08</accession>